<comment type="subcellular location">
    <subcellularLocation>
        <location evidence="2">Cell membrane</location>
        <topology evidence="2">Multi-pass membrane protein</topology>
    </subcellularLocation>
</comment>
<reference evidence="12 13" key="1">
    <citation type="submission" date="2022-09" db="EMBL/GenBank/DDBJ databases">
        <title>Draft genome of isolate Be4.</title>
        <authorList>
            <person name="Sanchez-Castro I."/>
            <person name="Martinez-Rodriguez P."/>
            <person name="Descostes M."/>
            <person name="Merroun M."/>
        </authorList>
    </citation>
    <scope>NUCLEOTIDE SEQUENCE [LARGE SCALE GENOMIC DNA]</scope>
    <source>
        <strain evidence="12 13">Be4</strain>
    </source>
</reference>
<dbReference type="InterPro" id="IPR002372">
    <property type="entry name" value="PQQ_rpt_dom"/>
</dbReference>
<proteinExistence type="inferred from homology"/>
<dbReference type="SMART" id="SM00564">
    <property type="entry name" value="PQQ"/>
    <property type="match status" value="5"/>
</dbReference>
<protein>
    <submittedName>
        <fullName evidence="12">Membrane-bound PQQ-dependent dehydrogenase, glucose/quinate/shikimate family</fullName>
        <ecNumber evidence="12">1.1.-.-</ecNumber>
    </submittedName>
</protein>
<evidence type="ECO:0000256" key="9">
    <source>
        <dbReference type="ARBA" id="ARBA00023136"/>
    </source>
</evidence>
<keyword evidence="6" id="KW-0634">PQQ</keyword>
<dbReference type="EC" id="1.1.-.-" evidence="12"/>
<feature type="transmembrane region" description="Helical" evidence="10">
    <location>
        <begin position="101"/>
        <end position="120"/>
    </location>
</feature>
<dbReference type="NCBIfam" id="TIGR03074">
    <property type="entry name" value="PQQ_membr_DH"/>
    <property type="match status" value="1"/>
</dbReference>
<dbReference type="Gene3D" id="2.140.10.10">
    <property type="entry name" value="Quinoprotein alcohol dehydrogenase-like superfamily"/>
    <property type="match status" value="1"/>
</dbReference>
<evidence type="ECO:0000256" key="3">
    <source>
        <dbReference type="ARBA" id="ARBA00008156"/>
    </source>
</evidence>
<evidence type="ECO:0000259" key="11">
    <source>
        <dbReference type="Pfam" id="PF01011"/>
    </source>
</evidence>
<dbReference type="SUPFAM" id="SSF50998">
    <property type="entry name" value="Quinoprotein alcohol dehydrogenase-like"/>
    <property type="match status" value="1"/>
</dbReference>
<name>A0ABT2PJG0_9BURK</name>
<evidence type="ECO:0000256" key="8">
    <source>
        <dbReference type="ARBA" id="ARBA00023002"/>
    </source>
</evidence>
<accession>A0ABT2PJG0</accession>
<dbReference type="PROSITE" id="PS00364">
    <property type="entry name" value="BACTERIAL_PQQ_2"/>
    <property type="match status" value="1"/>
</dbReference>
<dbReference type="Proteomes" id="UP001525968">
    <property type="component" value="Unassembled WGS sequence"/>
</dbReference>
<evidence type="ECO:0000256" key="10">
    <source>
        <dbReference type="SAM" id="Phobius"/>
    </source>
</evidence>
<feature type="transmembrane region" description="Helical" evidence="10">
    <location>
        <begin position="48"/>
        <end position="71"/>
    </location>
</feature>
<comment type="caution">
    <text evidence="12">The sequence shown here is derived from an EMBL/GenBank/DDBJ whole genome shotgun (WGS) entry which is preliminary data.</text>
</comment>
<feature type="transmembrane region" description="Helical" evidence="10">
    <location>
        <begin position="77"/>
        <end position="94"/>
    </location>
</feature>
<dbReference type="GO" id="GO:0016491">
    <property type="term" value="F:oxidoreductase activity"/>
    <property type="evidence" value="ECO:0007669"/>
    <property type="project" value="UniProtKB-KW"/>
</dbReference>
<keyword evidence="8 12" id="KW-0560">Oxidoreductase</keyword>
<comment type="similarity">
    <text evidence="3">Belongs to the bacterial PQQ dehydrogenase family.</text>
</comment>
<evidence type="ECO:0000313" key="12">
    <source>
        <dbReference type="EMBL" id="MCT9809258.1"/>
    </source>
</evidence>
<dbReference type="InterPro" id="IPR018391">
    <property type="entry name" value="PQQ_b-propeller_rpt"/>
</dbReference>
<evidence type="ECO:0000256" key="4">
    <source>
        <dbReference type="ARBA" id="ARBA00022475"/>
    </source>
</evidence>
<dbReference type="CDD" id="cd10280">
    <property type="entry name" value="PQQ_mGDH"/>
    <property type="match status" value="1"/>
</dbReference>
<organism evidence="12 13">
    <name type="scientific">Acidovorax bellezanensis</name>
    <dbReference type="NCBI Taxonomy" id="2976702"/>
    <lineage>
        <taxon>Bacteria</taxon>
        <taxon>Pseudomonadati</taxon>
        <taxon>Pseudomonadota</taxon>
        <taxon>Betaproteobacteria</taxon>
        <taxon>Burkholderiales</taxon>
        <taxon>Comamonadaceae</taxon>
        <taxon>Acidovorax</taxon>
    </lineage>
</organism>
<evidence type="ECO:0000256" key="5">
    <source>
        <dbReference type="ARBA" id="ARBA00022692"/>
    </source>
</evidence>
<keyword evidence="4" id="KW-1003">Cell membrane</keyword>
<dbReference type="PANTHER" id="PTHR32303">
    <property type="entry name" value="QUINOPROTEIN ALCOHOL DEHYDROGENASE (CYTOCHROME C)"/>
    <property type="match status" value="1"/>
</dbReference>
<dbReference type="Pfam" id="PF01011">
    <property type="entry name" value="PQQ"/>
    <property type="match status" value="1"/>
</dbReference>
<feature type="domain" description="Pyrrolo-quinoline quinone repeat" evidence="11">
    <location>
        <begin position="153"/>
        <end position="746"/>
    </location>
</feature>
<dbReference type="RefSeq" id="WP_261498181.1">
    <property type="nucleotide sequence ID" value="NZ_JAODYH010000001.1"/>
</dbReference>
<keyword evidence="7 10" id="KW-1133">Transmembrane helix</keyword>
<gene>
    <name evidence="12" type="ORF">N0K08_01295</name>
</gene>
<keyword evidence="13" id="KW-1185">Reference proteome</keyword>
<evidence type="ECO:0000256" key="2">
    <source>
        <dbReference type="ARBA" id="ARBA00004651"/>
    </source>
</evidence>
<evidence type="ECO:0000313" key="13">
    <source>
        <dbReference type="Proteomes" id="UP001525968"/>
    </source>
</evidence>
<evidence type="ECO:0000256" key="7">
    <source>
        <dbReference type="ARBA" id="ARBA00022989"/>
    </source>
</evidence>
<evidence type="ECO:0000256" key="1">
    <source>
        <dbReference type="ARBA" id="ARBA00001931"/>
    </source>
</evidence>
<keyword evidence="9 10" id="KW-0472">Membrane</keyword>
<keyword evidence="5 10" id="KW-0812">Transmembrane</keyword>
<dbReference type="InterPro" id="IPR017511">
    <property type="entry name" value="PQQ_mDH"/>
</dbReference>
<dbReference type="PANTHER" id="PTHR32303:SF4">
    <property type="entry name" value="QUINOPROTEIN GLUCOSE DEHYDROGENASE"/>
    <property type="match status" value="1"/>
</dbReference>
<evidence type="ECO:0000256" key="6">
    <source>
        <dbReference type="ARBA" id="ARBA00022891"/>
    </source>
</evidence>
<sequence>MVIALVGLVLLAGGMQLASLDGSWYYLVAGLALAISGLLFFKRATLAAPLYFAVLLATCVWALSEVGLSFWGLMPRLAPLVVLGVIAAFAARAINTQAKWALPVAGLQIVAIIAGGIAIFQPHGVIENSAQKATEILNAVPAVTDANSTDNRWTHYGRDANSARFAPFDQINKDNVKQLQVAWTYRTGAATTGADEDQNTPIQIGNSVYLCTPQNKVIALNAETGEEKWTFDPQAGETKAWNRCRGVAYYEVPAEMKSADGQCNARIITSAKNARLYALDANTGAQCTSFGDKGSTDLSTGLGEYKGFYYMPTSQPLVAGDRVVIGGWVWDGKQTEQPSGVIRAYSLKTGALEWAWDLGNADITKLPAAGQTYTKGTPNYWSSGAYDAQLNMVYLPIGNGTPDFWGGHRSEATNKYATTVLALNVATGREAWHFQTLHKDTWDYDNGTPPALVDLPDGKGGKTPALVLGTKTHQLFLLDRRDGKPLAEVEERAAPTRVQAGDIISPTQPWSVGMPQIAPMQLTEKDMWGASMFDQMACRIAFKKLKYEGAYTHLTTEPTLIYPGYYGGMNWGGMAVDPRTNLLIVNDMRMPQIGWLVPQDKADEEFAKLPKNAGWSRHVQEGTPYQAFKGAFNSPLGLPCHQPSWGSLTGVDLNTKTIAWQVPLGTVQDSRVSGIRASLPVPIGMPSLAGPFATAGGLTFYAGTQDYYLRAFDNATGQELWKSRLPVGAQATPMSYLSPESGRQFVVVSAGGARMTPDRGDYVVAYALPKP</sequence>
<dbReference type="InterPro" id="IPR001479">
    <property type="entry name" value="Quinoprotein_DH_CS"/>
</dbReference>
<dbReference type="EMBL" id="JAODYH010000001">
    <property type="protein sequence ID" value="MCT9809258.1"/>
    <property type="molecule type" value="Genomic_DNA"/>
</dbReference>
<feature type="transmembrane region" description="Helical" evidence="10">
    <location>
        <begin position="24"/>
        <end position="41"/>
    </location>
</feature>
<dbReference type="InterPro" id="IPR011047">
    <property type="entry name" value="Quinoprotein_ADH-like_sf"/>
</dbReference>
<comment type="cofactor">
    <cofactor evidence="1">
        <name>pyrroloquinoline quinone</name>
        <dbReference type="ChEBI" id="CHEBI:58442"/>
    </cofactor>
</comment>